<dbReference type="Proteomes" id="UP000290870">
    <property type="component" value="Unassembled WGS sequence"/>
</dbReference>
<dbReference type="PANTHER" id="PTHR30469:SF15">
    <property type="entry name" value="HLYD FAMILY OF SECRETION PROTEINS"/>
    <property type="match status" value="1"/>
</dbReference>
<dbReference type="EMBL" id="PDJZ01000010">
    <property type="protein sequence ID" value="RXJ83590.1"/>
    <property type="molecule type" value="Genomic_DNA"/>
</dbReference>
<dbReference type="Gene3D" id="2.40.30.170">
    <property type="match status" value="1"/>
</dbReference>
<gene>
    <name evidence="4" type="ORF">CRU90_09385</name>
</gene>
<evidence type="ECO:0000313" key="5">
    <source>
        <dbReference type="Proteomes" id="UP000290870"/>
    </source>
</evidence>
<dbReference type="InterPro" id="IPR058647">
    <property type="entry name" value="BSH_CzcB-like"/>
</dbReference>
<dbReference type="AlphaFoldDB" id="A0A4Q0ZD23"/>
<comment type="similarity">
    <text evidence="1">Belongs to the membrane fusion protein (MFP) (TC 8.A.1) family.</text>
</comment>
<name>A0A4Q0ZD23_9BACT</name>
<protein>
    <recommendedName>
        <fullName evidence="3">CzcB-like barrel-sandwich hybrid domain-containing protein</fullName>
    </recommendedName>
</protein>
<keyword evidence="2" id="KW-0175">Coiled coil</keyword>
<proteinExistence type="inferred from homology"/>
<dbReference type="GO" id="GO:1990281">
    <property type="term" value="C:efflux pump complex"/>
    <property type="evidence" value="ECO:0007669"/>
    <property type="project" value="TreeGrafter"/>
</dbReference>
<dbReference type="Gene3D" id="2.40.50.100">
    <property type="match status" value="1"/>
</dbReference>
<evidence type="ECO:0000256" key="1">
    <source>
        <dbReference type="ARBA" id="ARBA00009477"/>
    </source>
</evidence>
<dbReference type="Gene3D" id="1.10.287.470">
    <property type="entry name" value="Helix hairpin bin"/>
    <property type="match status" value="1"/>
</dbReference>
<dbReference type="Pfam" id="PF25973">
    <property type="entry name" value="BSH_CzcB"/>
    <property type="match status" value="1"/>
</dbReference>
<comment type="caution">
    <text evidence="4">The sequence shown here is derived from an EMBL/GenBank/DDBJ whole genome shotgun (WGS) entry which is preliminary data.</text>
</comment>
<dbReference type="PANTHER" id="PTHR30469">
    <property type="entry name" value="MULTIDRUG RESISTANCE PROTEIN MDTA"/>
    <property type="match status" value="1"/>
</dbReference>
<evidence type="ECO:0000313" key="4">
    <source>
        <dbReference type="EMBL" id="RXJ83590.1"/>
    </source>
</evidence>
<dbReference type="RefSeq" id="WP_128987030.1">
    <property type="nucleotide sequence ID" value="NZ_PDJZ01000010.1"/>
</dbReference>
<evidence type="ECO:0000256" key="2">
    <source>
        <dbReference type="SAM" id="Coils"/>
    </source>
</evidence>
<dbReference type="InterPro" id="IPR006143">
    <property type="entry name" value="RND_pump_MFP"/>
</dbReference>
<dbReference type="SUPFAM" id="SSF111369">
    <property type="entry name" value="HlyD-like secretion proteins"/>
    <property type="match status" value="1"/>
</dbReference>
<dbReference type="GO" id="GO:0015562">
    <property type="term" value="F:efflux transmembrane transporter activity"/>
    <property type="evidence" value="ECO:0007669"/>
    <property type="project" value="TreeGrafter"/>
</dbReference>
<dbReference type="NCBIfam" id="TIGR01730">
    <property type="entry name" value="RND_mfp"/>
    <property type="match status" value="1"/>
</dbReference>
<dbReference type="OrthoDB" id="5318766at2"/>
<sequence length="347" mass="38526">MLKKIILSTVFALCVLNAQEAPKASLVEVEILKKQEINDLQEFVGTVNFDKKSKIASESSGLIKNINFEGGQKVKKDEVLVNIDSDILDAQIKALQAEVNMYEVQLKNAKKNYERYMALVEKKSIAQKVFDDSKTDFDVANQNFISAKAKLNELNIQKSKKVIKAPFSGVIVEKSINLNEWLNQGTQVATIVNTQELEIVFNLPISFINGLKSGDIYDVEVANKTLKATLFAAIPSGDKLTRTFPVRFKAESFDGFVFDGASAKIKFAKDSKSEALVINRDAVIKRFDMDVVFAVVENKAMMIPVKIITYSGTNVAIEANGLVDGMELVTKGNERIFPDMPVQILNK</sequence>
<evidence type="ECO:0000259" key="3">
    <source>
        <dbReference type="Pfam" id="PF25973"/>
    </source>
</evidence>
<feature type="coiled-coil region" evidence="2">
    <location>
        <begin position="85"/>
        <end position="119"/>
    </location>
</feature>
<accession>A0A4Q0ZD23</accession>
<reference evidence="4 5" key="1">
    <citation type="submission" date="2017-10" db="EMBL/GenBank/DDBJ databases">
        <title>Genomics of the genus Arcobacter.</title>
        <authorList>
            <person name="Perez-Cataluna A."/>
            <person name="Figueras M.J."/>
        </authorList>
    </citation>
    <scope>NUCLEOTIDE SEQUENCE [LARGE SCALE GENOMIC DNA]</scope>
    <source>
        <strain evidence="4 5">F26</strain>
    </source>
</reference>
<feature type="domain" description="CzcB-like barrel-sandwich hybrid" evidence="3">
    <location>
        <begin position="54"/>
        <end position="192"/>
    </location>
</feature>
<organism evidence="4 5">
    <name type="scientific">Arcobacter cloacae</name>
    <dbReference type="NCBI Taxonomy" id="1054034"/>
    <lineage>
        <taxon>Bacteria</taxon>
        <taxon>Pseudomonadati</taxon>
        <taxon>Campylobacterota</taxon>
        <taxon>Epsilonproteobacteria</taxon>
        <taxon>Campylobacterales</taxon>
        <taxon>Arcobacteraceae</taxon>
        <taxon>Arcobacter</taxon>
    </lineage>
</organism>
<dbReference type="Gene3D" id="2.40.420.20">
    <property type="match status" value="1"/>
</dbReference>